<dbReference type="Proteomes" id="UP001139521">
    <property type="component" value="Unassembled WGS sequence"/>
</dbReference>
<accession>A0A9X1ZTR8</accession>
<protein>
    <submittedName>
        <fullName evidence="1">Uncharacterized protein</fullName>
    </submittedName>
</protein>
<dbReference type="EMBL" id="JAKHSK010000004">
    <property type="protein sequence ID" value="MCL6217475.1"/>
    <property type="molecule type" value="Genomic_DNA"/>
</dbReference>
<dbReference type="RefSeq" id="WP_249600454.1">
    <property type="nucleotide sequence ID" value="NZ_JAKHSK010000004.1"/>
</dbReference>
<organism evidence="1 2">
    <name type="scientific">Zunongwangia pacifica</name>
    <dbReference type="NCBI Taxonomy" id="2911062"/>
    <lineage>
        <taxon>Bacteria</taxon>
        <taxon>Pseudomonadati</taxon>
        <taxon>Bacteroidota</taxon>
        <taxon>Flavobacteriia</taxon>
        <taxon>Flavobacteriales</taxon>
        <taxon>Flavobacteriaceae</taxon>
        <taxon>Zunongwangia</taxon>
    </lineage>
</organism>
<evidence type="ECO:0000313" key="2">
    <source>
        <dbReference type="Proteomes" id="UP001139521"/>
    </source>
</evidence>
<name>A0A9X1ZTR8_9FLAO</name>
<evidence type="ECO:0000313" key="1">
    <source>
        <dbReference type="EMBL" id="MCL6217475.1"/>
    </source>
</evidence>
<gene>
    <name evidence="1" type="ORF">L1967_04120</name>
</gene>
<proteinExistence type="predicted"/>
<dbReference type="AlphaFoldDB" id="A0A9X1ZTR8"/>
<comment type="caution">
    <text evidence="1">The sequence shown here is derived from an EMBL/GenBank/DDBJ whole genome shotgun (WGS) entry which is preliminary data.</text>
</comment>
<keyword evidence="2" id="KW-1185">Reference proteome</keyword>
<reference evidence="1" key="1">
    <citation type="submission" date="2022-01" db="EMBL/GenBank/DDBJ databases">
        <title>Genome sequencing of Zunongwangia sp. M21534 genome.</title>
        <authorList>
            <person name="Chen Y."/>
            <person name="Dong C."/>
            <person name="Shao Z."/>
        </authorList>
    </citation>
    <scope>NUCLEOTIDE SEQUENCE</scope>
    <source>
        <strain evidence="1">MCCC M21534</strain>
    </source>
</reference>
<sequence length="80" mass="9358">MAEVDKIRNGLIDKILLVKNKELLMELDQLITSRNLDSEIIEISEEQEIILKMSESDIKNGDTISQDEMVKRNLEWLKEK</sequence>